<evidence type="ECO:0000313" key="8">
    <source>
        <dbReference type="EMBL" id="MFC2926839.1"/>
    </source>
</evidence>
<dbReference type="SUPFAM" id="SSF55874">
    <property type="entry name" value="ATPase domain of HSP90 chaperone/DNA topoisomerase II/histidine kinase"/>
    <property type="match status" value="1"/>
</dbReference>
<dbReference type="CDD" id="cd17546">
    <property type="entry name" value="REC_hyHK_CKI1_RcsC-like"/>
    <property type="match status" value="1"/>
</dbReference>
<dbReference type="SUPFAM" id="SSF52172">
    <property type="entry name" value="CheY-like"/>
    <property type="match status" value="1"/>
</dbReference>
<keyword evidence="9" id="KW-1185">Reference proteome</keyword>
<dbReference type="InterPro" id="IPR036890">
    <property type="entry name" value="HATPase_C_sf"/>
</dbReference>
<feature type="domain" description="Response regulatory" evidence="7">
    <location>
        <begin position="411"/>
        <end position="528"/>
    </location>
</feature>
<evidence type="ECO:0000256" key="3">
    <source>
        <dbReference type="ARBA" id="ARBA00022553"/>
    </source>
</evidence>
<dbReference type="InterPro" id="IPR046342">
    <property type="entry name" value="CBS_dom_sf"/>
</dbReference>
<dbReference type="Proteomes" id="UP001595379">
    <property type="component" value="Unassembled WGS sequence"/>
</dbReference>
<feature type="domain" description="Histidine kinase" evidence="6">
    <location>
        <begin position="167"/>
        <end position="388"/>
    </location>
</feature>
<evidence type="ECO:0000259" key="7">
    <source>
        <dbReference type="PROSITE" id="PS50110"/>
    </source>
</evidence>
<dbReference type="Gene3D" id="3.40.50.2300">
    <property type="match status" value="1"/>
</dbReference>
<dbReference type="SUPFAM" id="SSF47384">
    <property type="entry name" value="Homodimeric domain of signal transducing histidine kinase"/>
    <property type="match status" value="1"/>
</dbReference>
<dbReference type="PANTHER" id="PTHR45339">
    <property type="entry name" value="HYBRID SIGNAL TRANSDUCTION HISTIDINE KINASE J"/>
    <property type="match status" value="1"/>
</dbReference>
<dbReference type="InterPro" id="IPR036097">
    <property type="entry name" value="HisK_dim/P_sf"/>
</dbReference>
<dbReference type="InterPro" id="IPR005467">
    <property type="entry name" value="His_kinase_dom"/>
</dbReference>
<dbReference type="InterPro" id="IPR011006">
    <property type="entry name" value="CheY-like_superfamily"/>
</dbReference>
<dbReference type="RefSeq" id="WP_343165165.1">
    <property type="nucleotide sequence ID" value="NZ_JBHRSV010000026.1"/>
</dbReference>
<accession>A0ABV6ZZL1</accession>
<dbReference type="SMART" id="SM00387">
    <property type="entry name" value="HATPase_c"/>
    <property type="match status" value="1"/>
</dbReference>
<dbReference type="CDD" id="cd00082">
    <property type="entry name" value="HisKA"/>
    <property type="match status" value="1"/>
</dbReference>
<dbReference type="Pfam" id="PF00512">
    <property type="entry name" value="HisKA"/>
    <property type="match status" value="1"/>
</dbReference>
<dbReference type="PROSITE" id="PS50110">
    <property type="entry name" value="RESPONSE_REGULATORY"/>
    <property type="match status" value="1"/>
</dbReference>
<evidence type="ECO:0000256" key="4">
    <source>
        <dbReference type="ARBA" id="ARBA00023012"/>
    </source>
</evidence>
<dbReference type="InterPro" id="IPR001789">
    <property type="entry name" value="Sig_transdc_resp-reg_receiver"/>
</dbReference>
<evidence type="ECO:0000256" key="2">
    <source>
        <dbReference type="ARBA" id="ARBA00012438"/>
    </source>
</evidence>
<gene>
    <name evidence="8" type="ORF">ACFOOR_12040</name>
</gene>
<evidence type="ECO:0000256" key="1">
    <source>
        <dbReference type="ARBA" id="ARBA00000085"/>
    </source>
</evidence>
<dbReference type="CDD" id="cd16922">
    <property type="entry name" value="HATPase_EvgS-ArcB-TorS-like"/>
    <property type="match status" value="1"/>
</dbReference>
<comment type="caution">
    <text evidence="8">The sequence shown here is derived from an EMBL/GenBank/DDBJ whole genome shotgun (WGS) entry which is preliminary data.</text>
</comment>
<reference evidence="9" key="1">
    <citation type="journal article" date="2019" name="Int. J. Syst. Evol. Microbiol.">
        <title>The Global Catalogue of Microorganisms (GCM) 10K type strain sequencing project: providing services to taxonomists for standard genome sequencing and annotation.</title>
        <authorList>
            <consortium name="The Broad Institute Genomics Platform"/>
            <consortium name="The Broad Institute Genome Sequencing Center for Infectious Disease"/>
            <person name="Wu L."/>
            <person name="Ma J."/>
        </authorList>
    </citation>
    <scope>NUCLEOTIDE SEQUENCE [LARGE SCALE GENOMIC DNA]</scope>
    <source>
        <strain evidence="9">KCTC 52487</strain>
    </source>
</reference>
<organism evidence="8 9">
    <name type="scientific">Hyphobacterium vulgare</name>
    <dbReference type="NCBI Taxonomy" id="1736751"/>
    <lineage>
        <taxon>Bacteria</taxon>
        <taxon>Pseudomonadati</taxon>
        <taxon>Pseudomonadota</taxon>
        <taxon>Alphaproteobacteria</taxon>
        <taxon>Maricaulales</taxon>
        <taxon>Maricaulaceae</taxon>
        <taxon>Hyphobacterium</taxon>
    </lineage>
</organism>
<dbReference type="PRINTS" id="PR00344">
    <property type="entry name" value="BCTRLSENSOR"/>
</dbReference>
<dbReference type="InterPro" id="IPR004358">
    <property type="entry name" value="Sig_transdc_His_kin-like_C"/>
</dbReference>
<dbReference type="SUPFAM" id="SSF54631">
    <property type="entry name" value="CBS-domain pair"/>
    <property type="match status" value="1"/>
</dbReference>
<dbReference type="EC" id="2.7.13.3" evidence="2"/>
<sequence length="543" mass="59283">MTRIVRDLARSAPVIRPETRGEVVYDMFVEDKDLPACAVVEGATPIGLISREQFFLKMADRHGRALFARRPITSVMEQQPLIVEERTPVADLNRTILNNRRSALLQGFIVVHDGEYRGIGIALDLFQAMMAESEERSRRMTALAEQLGRARIEALSNAKQTSDFLATMSHEIRTPLNGILGIAQIMMDFDLPEREAKMVRTIKDSGDILLRLLNDVLDISKMDAGKMSLEPEAFHPRRLADEAEALWRPRADAKQLTLAIQCRQEDDRELYGDRIRIEQVLFNLIGNAIKFTDAGSVTVDLHTMDLGGGKRVLRADVSDTGCGVPEHARGKLFETYSQADASVTRKHGGTGLGLAISKRILDMMGGMISYRPNAEGGSRFSFELTLPLVVQSRPEALSAVSGSKVPSREIRVLVAEDNDINQQVISGLLDRRGYRVDLVANGEEAVEAAQAAAYDVILMDVRMPVMDGLAATRAIRDLPSTAAMTPIIALTANATREDQAACLAAGMDDFVSKPISRDLLCAAIGRVTGQDGCSAKPAASAAA</sequence>
<evidence type="ECO:0000313" key="9">
    <source>
        <dbReference type="Proteomes" id="UP001595379"/>
    </source>
</evidence>
<feature type="modified residue" description="4-aspartylphosphate" evidence="5">
    <location>
        <position position="460"/>
    </location>
</feature>
<keyword evidence="3 5" id="KW-0597">Phosphoprotein</keyword>
<keyword evidence="4" id="KW-0902">Two-component regulatory system</keyword>
<name>A0ABV6ZZL1_9PROT</name>
<dbReference type="InterPro" id="IPR003594">
    <property type="entry name" value="HATPase_dom"/>
</dbReference>
<dbReference type="Gene3D" id="3.30.565.10">
    <property type="entry name" value="Histidine kinase-like ATPase, C-terminal domain"/>
    <property type="match status" value="1"/>
</dbReference>
<dbReference type="EMBL" id="JBHRSV010000026">
    <property type="protein sequence ID" value="MFC2926839.1"/>
    <property type="molecule type" value="Genomic_DNA"/>
</dbReference>
<dbReference type="InterPro" id="IPR003661">
    <property type="entry name" value="HisK_dim/P_dom"/>
</dbReference>
<dbReference type="Gene3D" id="1.10.287.130">
    <property type="match status" value="1"/>
</dbReference>
<dbReference type="SMART" id="SM00448">
    <property type="entry name" value="REC"/>
    <property type="match status" value="1"/>
</dbReference>
<dbReference type="Pfam" id="PF00072">
    <property type="entry name" value="Response_reg"/>
    <property type="match status" value="1"/>
</dbReference>
<evidence type="ECO:0000256" key="5">
    <source>
        <dbReference type="PROSITE-ProRule" id="PRU00169"/>
    </source>
</evidence>
<dbReference type="SMART" id="SM00388">
    <property type="entry name" value="HisKA"/>
    <property type="match status" value="1"/>
</dbReference>
<dbReference type="Pfam" id="PF02518">
    <property type="entry name" value="HATPase_c"/>
    <property type="match status" value="1"/>
</dbReference>
<proteinExistence type="predicted"/>
<dbReference type="PROSITE" id="PS50109">
    <property type="entry name" value="HIS_KIN"/>
    <property type="match status" value="1"/>
</dbReference>
<dbReference type="PANTHER" id="PTHR45339:SF1">
    <property type="entry name" value="HYBRID SIGNAL TRANSDUCTION HISTIDINE KINASE J"/>
    <property type="match status" value="1"/>
</dbReference>
<protein>
    <recommendedName>
        <fullName evidence="2">histidine kinase</fullName>
        <ecNumber evidence="2">2.7.13.3</ecNumber>
    </recommendedName>
</protein>
<evidence type="ECO:0000259" key="6">
    <source>
        <dbReference type="PROSITE" id="PS50109"/>
    </source>
</evidence>
<dbReference type="Gene3D" id="3.10.580.10">
    <property type="entry name" value="CBS-domain"/>
    <property type="match status" value="1"/>
</dbReference>
<comment type="catalytic activity">
    <reaction evidence="1">
        <text>ATP + protein L-histidine = ADP + protein N-phospho-L-histidine.</text>
        <dbReference type="EC" id="2.7.13.3"/>
    </reaction>
</comment>